<dbReference type="InterPro" id="IPR032482">
    <property type="entry name" value="DUF5054"/>
</dbReference>
<gene>
    <name evidence="1" type="ORF">GCM10011507_00950</name>
</gene>
<dbReference type="InterPro" id="IPR011330">
    <property type="entry name" value="Glyco_hydro/deAcase_b/a-brl"/>
</dbReference>
<dbReference type="Proteomes" id="UP000648801">
    <property type="component" value="Unassembled WGS sequence"/>
</dbReference>
<sequence>MFKCHFDAGFINTQAAVVNKYFTEYFPHAIQVAEQLRNSGTERYVWTTGSWLLYEYLEQASAEDRRRMEQAIARGDIAWHALPFNWQTEMLDRSMIEGSFALSHALDSRFGRTTTGAKMTDVPGHTRGLVAPMAAHGVKFLDIGVNDASTPAEVPALFNWKDSGGSLLTVMYHHGYGGVAVVPGSDLAIAIVVRGDNSGPHTPSEIAKTYSELNARFPDAQVVPTSLTEIANAVSPYRKNLPVVTQEIGDTWIYGCSSDPLKVARYREVARLRQAWIAQGKLRSGDATDLALLRSVLLEAEHTWGTDTKTWLDFDHYTPGDLAPMLDTKNYKVVEFSWEEKRKDLFDGLDTLPAALRDEAYAAVHGLDVKEPQLANATSVRAGKSIETEHFIVALDSKTGAIHRLYNKQAKREWASREHPLALFSYQTLSQQDYTKFFSNYVTSTADWAKKDFGKPNIERFGAQSRIWLPELAETQTSEDEQAHRLLARLEIHDAAAIQSGAAAFPQEMYLELIFPKAEPALHLNFYCLHKPATRMPESLWLTFNPIVADQHGWMFDKSGEAVSPFDVVATGNRHMHAVTKGFQHKDSFTVETLDAPLVALGEKSPLNFSRSQPDLSDGVHSNLFNNAWGTNYIMWYGEDMRFRYVLRA</sequence>
<reference evidence="1" key="2">
    <citation type="submission" date="2020-09" db="EMBL/GenBank/DDBJ databases">
        <authorList>
            <person name="Sun Q."/>
            <person name="Zhou Y."/>
        </authorList>
    </citation>
    <scope>NUCLEOTIDE SEQUENCE</scope>
    <source>
        <strain evidence="1">CGMCC 1.15447</strain>
    </source>
</reference>
<reference evidence="1" key="1">
    <citation type="journal article" date="2014" name="Int. J. Syst. Evol. Microbiol.">
        <title>Complete genome sequence of Corynebacterium casei LMG S-19264T (=DSM 44701T), isolated from a smear-ripened cheese.</title>
        <authorList>
            <consortium name="US DOE Joint Genome Institute (JGI-PGF)"/>
            <person name="Walter F."/>
            <person name="Albersmeier A."/>
            <person name="Kalinowski J."/>
            <person name="Ruckert C."/>
        </authorList>
    </citation>
    <scope>NUCLEOTIDE SEQUENCE</scope>
    <source>
        <strain evidence="1">CGMCC 1.15447</strain>
    </source>
</reference>
<proteinExistence type="predicted"/>
<protein>
    <recommendedName>
        <fullName evidence="3">Glycoside hydrolase</fullName>
    </recommendedName>
</protein>
<evidence type="ECO:0000313" key="2">
    <source>
        <dbReference type="Proteomes" id="UP000648801"/>
    </source>
</evidence>
<keyword evidence="2" id="KW-1185">Reference proteome</keyword>
<evidence type="ECO:0008006" key="3">
    <source>
        <dbReference type="Google" id="ProtNLM"/>
    </source>
</evidence>
<dbReference type="SUPFAM" id="SSF88713">
    <property type="entry name" value="Glycoside hydrolase/deacetylase"/>
    <property type="match status" value="1"/>
</dbReference>
<accession>A0A916RH27</accession>
<organism evidence="1 2">
    <name type="scientific">Edaphobacter acidisoli</name>
    <dbReference type="NCBI Taxonomy" id="2040573"/>
    <lineage>
        <taxon>Bacteria</taxon>
        <taxon>Pseudomonadati</taxon>
        <taxon>Acidobacteriota</taxon>
        <taxon>Terriglobia</taxon>
        <taxon>Terriglobales</taxon>
        <taxon>Acidobacteriaceae</taxon>
        <taxon>Edaphobacter</taxon>
    </lineage>
</organism>
<dbReference type="EMBL" id="BMJB01000001">
    <property type="protein sequence ID" value="GGA53630.1"/>
    <property type="molecule type" value="Genomic_DNA"/>
</dbReference>
<dbReference type="AlphaFoldDB" id="A0A916RH27"/>
<evidence type="ECO:0000313" key="1">
    <source>
        <dbReference type="EMBL" id="GGA53630.1"/>
    </source>
</evidence>
<dbReference type="CDD" id="cd10791">
    <property type="entry name" value="GH38N_AMII_like_1"/>
    <property type="match status" value="1"/>
</dbReference>
<dbReference type="Pfam" id="PF16477">
    <property type="entry name" value="DUF5054"/>
    <property type="match status" value="1"/>
</dbReference>
<dbReference type="GO" id="GO:0005975">
    <property type="term" value="P:carbohydrate metabolic process"/>
    <property type="evidence" value="ECO:0007669"/>
    <property type="project" value="InterPro"/>
</dbReference>
<comment type="caution">
    <text evidence="1">The sequence shown here is derived from an EMBL/GenBank/DDBJ whole genome shotgun (WGS) entry which is preliminary data.</text>
</comment>
<name>A0A916RH27_9BACT</name>